<dbReference type="eggNOG" id="COG3807">
    <property type="taxonomic scope" value="Bacteria"/>
</dbReference>
<feature type="signal peptide" evidence="1">
    <location>
        <begin position="1"/>
        <end position="26"/>
    </location>
</feature>
<evidence type="ECO:0000256" key="1">
    <source>
        <dbReference type="SAM" id="SignalP"/>
    </source>
</evidence>
<organism evidence="2 3">
    <name type="scientific">Nitratireductor basaltis</name>
    <dbReference type="NCBI Taxonomy" id="472175"/>
    <lineage>
        <taxon>Bacteria</taxon>
        <taxon>Pseudomonadati</taxon>
        <taxon>Pseudomonadota</taxon>
        <taxon>Alphaproteobacteria</taxon>
        <taxon>Hyphomicrobiales</taxon>
        <taxon>Phyllobacteriaceae</taxon>
        <taxon>Nitratireductor</taxon>
    </lineage>
</organism>
<reference evidence="2 3" key="1">
    <citation type="submission" date="2014-05" db="EMBL/GenBank/DDBJ databases">
        <title>Draft Genome Sequence of Nitratireductor basaltis Strain UMTGB225, A Marine Bacterium Isolated from Green Barrel Tunicate.</title>
        <authorList>
            <person name="Gan H.Y."/>
        </authorList>
    </citation>
    <scope>NUCLEOTIDE SEQUENCE [LARGE SCALE GENOMIC DNA]</scope>
    <source>
        <strain evidence="2 3">UMTGB225</strain>
    </source>
</reference>
<dbReference type="Proteomes" id="UP000053675">
    <property type="component" value="Unassembled WGS sequence"/>
</dbReference>
<proteinExistence type="predicted"/>
<dbReference type="InterPro" id="IPR010466">
    <property type="entry name" value="DUF1058"/>
</dbReference>
<gene>
    <name evidence="2" type="ORF">EL18_02367</name>
</gene>
<keyword evidence="1" id="KW-0732">Signal</keyword>
<dbReference type="Pfam" id="PF06347">
    <property type="entry name" value="SH3_4"/>
    <property type="match status" value="2"/>
</dbReference>
<evidence type="ECO:0000313" key="2">
    <source>
        <dbReference type="EMBL" id="KFB11319.1"/>
    </source>
</evidence>
<dbReference type="AlphaFoldDB" id="A0A084UED3"/>
<dbReference type="OrthoDB" id="9810773at2"/>
<dbReference type="RefSeq" id="WP_036483149.1">
    <property type="nucleotide sequence ID" value="NZ_JMQM01000001.1"/>
</dbReference>
<feature type="chain" id="PRO_5001783231" description="SH3-like domain-containing protein" evidence="1">
    <location>
        <begin position="27"/>
        <end position="184"/>
    </location>
</feature>
<evidence type="ECO:0008006" key="4">
    <source>
        <dbReference type="Google" id="ProtNLM"/>
    </source>
</evidence>
<protein>
    <recommendedName>
        <fullName evidence="4">SH3-like domain-containing protein</fullName>
    </recommendedName>
</protein>
<dbReference type="PATRIC" id="fig|472175.3.peg.2357"/>
<evidence type="ECO:0000313" key="3">
    <source>
        <dbReference type="Proteomes" id="UP000053675"/>
    </source>
</evidence>
<accession>A0A084UED3</accession>
<keyword evidence="3" id="KW-1185">Reference proteome</keyword>
<dbReference type="EMBL" id="JMQM01000001">
    <property type="protein sequence ID" value="KFB11319.1"/>
    <property type="molecule type" value="Genomic_DNA"/>
</dbReference>
<dbReference type="Gene3D" id="2.30.30.40">
    <property type="entry name" value="SH3 Domains"/>
    <property type="match status" value="1"/>
</dbReference>
<dbReference type="STRING" id="472175.EL18_02367"/>
<comment type="caution">
    <text evidence="2">The sequence shown here is derived from an EMBL/GenBank/DDBJ whole genome shotgun (WGS) entry which is preliminary data.</text>
</comment>
<name>A0A084UED3_9HYPH</name>
<sequence>MPLMGLSRLSLVAVGLALLITAPAHAQVSNETTSAVKLGPSGLPLPRFVSLKSSRVNMRVGPGRNYSVDWMYVKSGLPMEIVQEYDNWRRVRDAEGAEGWINQALLSGKRTAIAAPWFKGKQADLPLFADPQEGARTLAQIEPGAIGEVELCNGTWCRMRFDGHKGWMRQASIWGVYPGEAIED</sequence>